<sequence>MEEFEILDFHELQVEKQGLNQASKFLQKKIQNGFKVSIVIKKQHNFALPPLQQKKNDLFSKHHQPVDLVSQSSERTENNDKHGSSTSSNQSIKITKNQIISPTQNETPEQYPNEQVSQQSENEEVSFDKSKANSFEQLLQEDQLYKKLRNGLQFLRDGKFKVALERMMDIYKEAYEKLKQQVDKLQISVIILICVQSLCYSSQILKELGQINEALKCLDKCLNQFEINDFDVLCKIYIEKANLYLLNHQYIQSLDYYKKALIYYEQVNWKLDIARILVKISFVYALLHDIEDAKKICYEGLSILQNKLDHQDQRIFETYYTLGCIYYLEKEYDFALEYLEQSKEGFIKLYGEKNEQLFKIMNLQGVIHHLQGNSINAMEIYEQIISYCGDTNSIVLALILNNLALAYLDRMKFKSANLSFTKAITILKSYFNENHTTLQRIEKNKMLVASATLSYM</sequence>
<reference evidence="5" key="1">
    <citation type="submission" date="2021-01" db="EMBL/GenBank/DDBJ databases">
        <authorList>
            <consortium name="Genoscope - CEA"/>
            <person name="William W."/>
        </authorList>
    </citation>
    <scope>NUCLEOTIDE SEQUENCE</scope>
</reference>
<dbReference type="Proteomes" id="UP000689195">
    <property type="component" value="Unassembled WGS sequence"/>
</dbReference>
<feature type="compositionally biased region" description="Basic and acidic residues" evidence="4">
    <location>
        <begin position="74"/>
        <end position="83"/>
    </location>
</feature>
<dbReference type="EMBL" id="CAJJDO010000069">
    <property type="protein sequence ID" value="CAD8178260.1"/>
    <property type="molecule type" value="Genomic_DNA"/>
</dbReference>
<comment type="caution">
    <text evidence="5">The sequence shown here is derived from an EMBL/GenBank/DDBJ whole genome shotgun (WGS) entry which is preliminary data.</text>
</comment>
<dbReference type="AlphaFoldDB" id="A0A8S1VM37"/>
<evidence type="ECO:0000256" key="2">
    <source>
        <dbReference type="ARBA" id="ARBA00022803"/>
    </source>
</evidence>
<keyword evidence="6" id="KW-1185">Reference proteome</keyword>
<evidence type="ECO:0000313" key="5">
    <source>
        <dbReference type="EMBL" id="CAD8178260.1"/>
    </source>
</evidence>
<protein>
    <recommendedName>
        <fullName evidence="7">Tetratricopeptide repeat protein</fullName>
    </recommendedName>
</protein>
<proteinExistence type="predicted"/>
<dbReference type="OrthoDB" id="291218at2759"/>
<keyword evidence="3" id="KW-0175">Coiled coil</keyword>
<feature type="region of interest" description="Disordered" evidence="4">
    <location>
        <begin position="63"/>
        <end position="123"/>
    </location>
</feature>
<evidence type="ECO:0000313" key="6">
    <source>
        <dbReference type="Proteomes" id="UP000689195"/>
    </source>
</evidence>
<keyword evidence="1" id="KW-0677">Repeat</keyword>
<evidence type="ECO:0000256" key="3">
    <source>
        <dbReference type="SAM" id="Coils"/>
    </source>
</evidence>
<evidence type="ECO:0008006" key="7">
    <source>
        <dbReference type="Google" id="ProtNLM"/>
    </source>
</evidence>
<feature type="coiled-coil region" evidence="3">
    <location>
        <begin position="161"/>
        <end position="188"/>
    </location>
</feature>
<name>A0A8S1VM37_9CILI</name>
<keyword evidence="2" id="KW-0802">TPR repeat</keyword>
<dbReference type="InterPro" id="IPR019734">
    <property type="entry name" value="TPR_rpt"/>
</dbReference>
<dbReference type="PANTHER" id="PTHR45641">
    <property type="entry name" value="TETRATRICOPEPTIDE REPEAT PROTEIN (AFU_ORTHOLOGUE AFUA_6G03870)"/>
    <property type="match status" value="1"/>
</dbReference>
<dbReference type="Pfam" id="PF13424">
    <property type="entry name" value="TPR_12"/>
    <property type="match status" value="1"/>
</dbReference>
<accession>A0A8S1VM37</accession>
<gene>
    <name evidence="5" type="ORF">PPENT_87.1.T0690070</name>
</gene>
<evidence type="ECO:0000256" key="4">
    <source>
        <dbReference type="SAM" id="MobiDB-lite"/>
    </source>
</evidence>
<organism evidence="5 6">
    <name type="scientific">Paramecium pentaurelia</name>
    <dbReference type="NCBI Taxonomy" id="43138"/>
    <lineage>
        <taxon>Eukaryota</taxon>
        <taxon>Sar</taxon>
        <taxon>Alveolata</taxon>
        <taxon>Ciliophora</taxon>
        <taxon>Intramacronucleata</taxon>
        <taxon>Oligohymenophorea</taxon>
        <taxon>Peniculida</taxon>
        <taxon>Parameciidae</taxon>
        <taxon>Paramecium</taxon>
    </lineage>
</organism>
<feature type="compositionally biased region" description="Polar residues" evidence="4">
    <location>
        <begin position="84"/>
        <end position="112"/>
    </location>
</feature>
<dbReference type="Pfam" id="PF13181">
    <property type="entry name" value="TPR_8"/>
    <property type="match status" value="1"/>
</dbReference>
<dbReference type="SMART" id="SM00028">
    <property type="entry name" value="TPR"/>
    <property type="match status" value="6"/>
</dbReference>
<evidence type="ECO:0000256" key="1">
    <source>
        <dbReference type="ARBA" id="ARBA00022737"/>
    </source>
</evidence>